<dbReference type="PANTHER" id="PTHR42160:SF1">
    <property type="entry name" value="URACIL-DNA GLYCOSYLASE SUPERFAMILY PROTEIN"/>
    <property type="match status" value="1"/>
</dbReference>
<dbReference type="Proteomes" id="UP000199423">
    <property type="component" value="Unassembled WGS sequence"/>
</dbReference>
<reference evidence="3" key="1">
    <citation type="submission" date="2016-10" db="EMBL/GenBank/DDBJ databases">
        <authorList>
            <person name="Varghese N."/>
            <person name="Submissions S."/>
        </authorList>
    </citation>
    <scope>NUCLEOTIDE SEQUENCE [LARGE SCALE GENOMIC DNA]</scope>
    <source>
        <strain evidence="3">DSM 1565</strain>
    </source>
</reference>
<dbReference type="RefSeq" id="WP_342028740.1">
    <property type="nucleotide sequence ID" value="NZ_FPCH01000001.1"/>
</dbReference>
<dbReference type="InterPro" id="IPR047124">
    <property type="entry name" value="HI_0220.2"/>
</dbReference>
<accession>A0A1I7N4V8</accession>
<keyword evidence="3" id="KW-1185">Reference proteome</keyword>
<organism evidence="2 3">
    <name type="scientific">Hyphomicrobium facile</name>
    <dbReference type="NCBI Taxonomy" id="51670"/>
    <lineage>
        <taxon>Bacteria</taxon>
        <taxon>Pseudomonadati</taxon>
        <taxon>Pseudomonadota</taxon>
        <taxon>Alphaproteobacteria</taxon>
        <taxon>Hyphomicrobiales</taxon>
        <taxon>Hyphomicrobiaceae</taxon>
        <taxon>Hyphomicrobium</taxon>
    </lineage>
</organism>
<dbReference type="InterPro" id="IPR005122">
    <property type="entry name" value="Uracil-DNA_glycosylase-like"/>
</dbReference>
<evidence type="ECO:0000313" key="2">
    <source>
        <dbReference type="EMBL" id="SFV29680.1"/>
    </source>
</evidence>
<dbReference type="AlphaFoldDB" id="A0A1I7N4V8"/>
<dbReference type="CDD" id="cd10033">
    <property type="entry name" value="UDG_like"/>
    <property type="match status" value="1"/>
</dbReference>
<dbReference type="InterPro" id="IPR036895">
    <property type="entry name" value="Uracil-DNA_glycosylase-like_sf"/>
</dbReference>
<evidence type="ECO:0000313" key="3">
    <source>
        <dbReference type="Proteomes" id="UP000199423"/>
    </source>
</evidence>
<dbReference type="SMART" id="SM00986">
    <property type="entry name" value="UDG"/>
    <property type="match status" value="1"/>
</dbReference>
<dbReference type="SUPFAM" id="SSF52141">
    <property type="entry name" value="Uracil-DNA glycosylase-like"/>
    <property type="match status" value="1"/>
</dbReference>
<dbReference type="Pfam" id="PF03167">
    <property type="entry name" value="UDG"/>
    <property type="match status" value="1"/>
</dbReference>
<name>A0A1I7N4V8_9HYPH</name>
<protein>
    <submittedName>
        <fullName evidence="2">Uracil-DNA glycosylase</fullName>
    </submittedName>
</protein>
<sequence length="221" mass="24966">MSASTIVPIESPPSHANTLDGLVRSIRACRVCRDNPRHGKPLAHEPRPILQISKTARICVVGQAPGTRVHKSGRPFDDPSGVRLRQWLGIDETAFYDSSKIAIIGMGFCFPGLTPDGSDLPPRRECAEIWRAALFAHLQNVKLFVIIGGYAQRWHLGREAARQGVNQTVQQWRDVYDADPSLRRIPLPHPSWRNNKWLESNTWFDTDLLPVLRADVRRLLK</sequence>
<gene>
    <name evidence="2" type="ORF">SAMN04488557_1308</name>
</gene>
<dbReference type="STRING" id="51670.SAMN04488557_1308"/>
<proteinExistence type="predicted"/>
<feature type="domain" description="Uracil-DNA glycosylase-like" evidence="1">
    <location>
        <begin position="49"/>
        <end position="213"/>
    </location>
</feature>
<dbReference type="Gene3D" id="3.40.470.10">
    <property type="entry name" value="Uracil-DNA glycosylase-like domain"/>
    <property type="match status" value="1"/>
</dbReference>
<evidence type="ECO:0000259" key="1">
    <source>
        <dbReference type="SMART" id="SM00986"/>
    </source>
</evidence>
<dbReference type="EMBL" id="FPCH01000001">
    <property type="protein sequence ID" value="SFV29680.1"/>
    <property type="molecule type" value="Genomic_DNA"/>
</dbReference>
<dbReference type="SMART" id="SM00987">
    <property type="entry name" value="UreE_C"/>
    <property type="match status" value="1"/>
</dbReference>
<dbReference type="PANTHER" id="PTHR42160">
    <property type="entry name" value="URACIL-DNA GLYCOSYLASE SUPERFAMILY PROTEIN"/>
    <property type="match status" value="1"/>
</dbReference>